<sequence>MSPLSAARAALRVYAAGVAVMMAQLLRRCLGGFTEPVFPRQPGRVAIVTGGTEGIGLATCRRLALLEMHVIIAGNDAAKGREVARKIREETGNQKVEFSYCDLASMRSIREFVLTFKEKKLPLHVLINNAGVMMVPQRQTEDGFEEHFGLNYLGHFLLTNLLLDTLRESGRPGRSARVVSMSSATHYVGELALDDLQGRGGYSPHGAYARSKLALVLFTYHLQGLLAAQGSHVTANVADPGVVDTDLYKHVFWGTRLVKKLFGWLFFKTPDEGAWTSIYAAVTPDLEGVGGRYLYNEKDSRSLAVTYDPHLQQELWARSCQMTGIRDRTRDPFSE</sequence>
<gene>
    <name evidence="18" type="ORF">mMyoMyo1_003865</name>
</gene>
<comment type="catalytic activity">
    <reaction evidence="13">
        <text>a di-trans,poly-cis-dolichol + NAD(+) = a di-trans,poly-cis-dolichal + NADH + H(+)</text>
        <dbReference type="Rhea" id="RHEA:80735"/>
        <dbReference type="Rhea" id="RHEA-COMP:19495"/>
        <dbReference type="Rhea" id="RHEA-COMP:19537"/>
        <dbReference type="ChEBI" id="CHEBI:15378"/>
        <dbReference type="ChEBI" id="CHEBI:16091"/>
        <dbReference type="ChEBI" id="CHEBI:57540"/>
        <dbReference type="ChEBI" id="CHEBI:57945"/>
        <dbReference type="ChEBI" id="CHEBI:231637"/>
        <dbReference type="EC" id="1.1.1.441"/>
    </reaction>
    <physiologicalReaction direction="right-to-left" evidence="13">
        <dbReference type="Rhea" id="RHEA:80737"/>
    </physiologicalReaction>
</comment>
<keyword evidence="7" id="KW-0521">NADP</keyword>
<dbReference type="SUPFAM" id="SSF51735">
    <property type="entry name" value="NAD(P)-binding Rossmann-fold domains"/>
    <property type="match status" value="1"/>
</dbReference>
<comment type="similarity">
    <text evidence="4">Belongs to the short-chain dehydrogenases/reductases (SDR) family.</text>
</comment>
<dbReference type="PANTHER" id="PTHR43157">
    <property type="entry name" value="PHOSPHATIDYLINOSITOL-GLYCAN BIOSYNTHESIS CLASS F PROTEIN-RELATED"/>
    <property type="match status" value="1"/>
</dbReference>
<dbReference type="GO" id="GO:0005811">
    <property type="term" value="C:lipid droplet"/>
    <property type="evidence" value="ECO:0007669"/>
    <property type="project" value="UniProtKB-SubCell"/>
</dbReference>
<dbReference type="Pfam" id="PF00106">
    <property type="entry name" value="adh_short"/>
    <property type="match status" value="1"/>
</dbReference>
<evidence type="ECO:0000256" key="10">
    <source>
        <dbReference type="ARBA" id="ARBA00057816"/>
    </source>
</evidence>
<dbReference type="InterPro" id="IPR002347">
    <property type="entry name" value="SDR_fam"/>
</dbReference>
<evidence type="ECO:0000256" key="9">
    <source>
        <dbReference type="ARBA" id="ARBA00023027"/>
    </source>
</evidence>
<comment type="function">
    <text evidence="10">Oxidoreductase that plays a key role in early steps of protein N-linked glycosylation by mediating two non-consecutive steps in dolichol biosynthesis. Acts both as a NAD(+)-dependent dehydrogenase and as a NADPH-dependent reductase during the conversion of polyprenol into dolichol. First catalyzes the NAD(+)-dependent dehydrogenation of polyprenol into polyprenal; polyprenal is then reduced into dolichal by SRD5A3. It then catalyzes the NADPH-dependent reduction of dolichal into dolichol. May also acts as a positive regulator of starvation-induced autophagy.</text>
</comment>
<evidence type="ECO:0000256" key="16">
    <source>
        <dbReference type="ARBA" id="ARBA00093253"/>
    </source>
</evidence>
<evidence type="ECO:0000256" key="7">
    <source>
        <dbReference type="ARBA" id="ARBA00022857"/>
    </source>
</evidence>
<comment type="subcellular location">
    <subcellularLocation>
        <location evidence="1">Lipid droplet</location>
    </subcellularLocation>
    <subcellularLocation>
        <location evidence="2">Secreted</location>
    </subcellularLocation>
</comment>
<dbReference type="GO" id="GO:0016491">
    <property type="term" value="F:oxidoreductase activity"/>
    <property type="evidence" value="ECO:0007669"/>
    <property type="project" value="UniProtKB-KW"/>
</dbReference>
<keyword evidence="6" id="KW-0551">Lipid droplet</keyword>
<evidence type="ECO:0000256" key="1">
    <source>
        <dbReference type="ARBA" id="ARBA00004502"/>
    </source>
</evidence>
<comment type="caution">
    <text evidence="18">The sequence shown here is derived from an EMBL/GenBank/DDBJ whole genome shotgun (WGS) entry which is preliminary data.</text>
</comment>
<evidence type="ECO:0000313" key="19">
    <source>
        <dbReference type="Proteomes" id="UP000527355"/>
    </source>
</evidence>
<accession>A0A7J7QVJ3</accession>
<dbReference type="FunFam" id="3.40.50.720:FF:000490">
    <property type="entry name" value="Dehydrogenase/reductase SDR family member on chromosome X"/>
    <property type="match status" value="1"/>
</dbReference>
<dbReference type="GO" id="GO:0005576">
    <property type="term" value="C:extracellular region"/>
    <property type="evidence" value="ECO:0007669"/>
    <property type="project" value="UniProtKB-SubCell"/>
</dbReference>
<dbReference type="OrthoDB" id="191139at2759"/>
<dbReference type="InterPro" id="IPR036291">
    <property type="entry name" value="NAD(P)-bd_dom_sf"/>
</dbReference>
<evidence type="ECO:0000256" key="2">
    <source>
        <dbReference type="ARBA" id="ARBA00004613"/>
    </source>
</evidence>
<dbReference type="EC" id="1.1.1.441" evidence="17"/>
<dbReference type="PANTHER" id="PTHR43157:SF31">
    <property type="entry name" value="PHOSPHATIDYLINOSITOL-GLYCAN BIOSYNTHESIS CLASS F PROTEIN"/>
    <property type="match status" value="1"/>
</dbReference>
<protein>
    <recommendedName>
        <fullName evidence="11">Polyprenol dehydrogenase</fullName>
        <ecNumber evidence="17">1.1.1.441</ecNumber>
    </recommendedName>
    <alternativeName>
        <fullName evidence="12">Dolichal reductase</fullName>
    </alternativeName>
</protein>
<comment type="catalytic activity">
    <reaction evidence="16">
        <text>a di-trans,poly-cis-polyprenol + NADP(+) = a di-trans,poly-cis-polyprenal + NADPH + H(+)</text>
        <dbReference type="Rhea" id="RHEA:80723"/>
        <dbReference type="Rhea" id="RHEA-COMP:19496"/>
        <dbReference type="Rhea" id="RHEA-COMP:19536"/>
        <dbReference type="ChEBI" id="CHEBI:15378"/>
        <dbReference type="ChEBI" id="CHEBI:57783"/>
        <dbReference type="ChEBI" id="CHEBI:58349"/>
        <dbReference type="ChEBI" id="CHEBI:67132"/>
        <dbReference type="ChEBI" id="CHEBI:231623"/>
        <dbReference type="EC" id="1.1.1.441"/>
    </reaction>
    <physiologicalReaction direction="left-to-right" evidence="16">
        <dbReference type="Rhea" id="RHEA:80724"/>
    </physiologicalReaction>
</comment>
<dbReference type="EMBL" id="JABWUV010000050">
    <property type="protein sequence ID" value="KAF6267849.1"/>
    <property type="molecule type" value="Genomic_DNA"/>
</dbReference>
<evidence type="ECO:0000256" key="13">
    <source>
        <dbReference type="ARBA" id="ARBA00093184"/>
    </source>
</evidence>
<comment type="pathway">
    <text evidence="3">Protein modification; protein glycosylation.</text>
</comment>
<evidence type="ECO:0000256" key="15">
    <source>
        <dbReference type="ARBA" id="ARBA00093233"/>
    </source>
</evidence>
<evidence type="ECO:0000313" key="18">
    <source>
        <dbReference type="EMBL" id="KAF6267849.1"/>
    </source>
</evidence>
<organism evidence="18 19">
    <name type="scientific">Myotis myotis</name>
    <name type="common">Greater mouse-eared bat</name>
    <name type="synonym">Vespertilio myotis</name>
    <dbReference type="NCBI Taxonomy" id="51298"/>
    <lineage>
        <taxon>Eukaryota</taxon>
        <taxon>Metazoa</taxon>
        <taxon>Chordata</taxon>
        <taxon>Craniata</taxon>
        <taxon>Vertebrata</taxon>
        <taxon>Euteleostomi</taxon>
        <taxon>Mammalia</taxon>
        <taxon>Eutheria</taxon>
        <taxon>Laurasiatheria</taxon>
        <taxon>Chiroptera</taxon>
        <taxon>Yangochiroptera</taxon>
        <taxon>Vespertilionidae</taxon>
        <taxon>Myotis</taxon>
    </lineage>
</organism>
<dbReference type="VEuPathDB" id="HostDB:GeneID_118657308"/>
<evidence type="ECO:0000256" key="5">
    <source>
        <dbReference type="ARBA" id="ARBA00022525"/>
    </source>
</evidence>
<keyword evidence="19" id="KW-1185">Reference proteome</keyword>
<dbReference type="Gene3D" id="3.40.50.720">
    <property type="entry name" value="NAD(P)-binding Rossmann-like Domain"/>
    <property type="match status" value="1"/>
</dbReference>
<dbReference type="PRINTS" id="PR00081">
    <property type="entry name" value="GDHRDH"/>
</dbReference>
<comment type="catalytic activity">
    <reaction evidence="15">
        <text>a di-trans,poly-cis-dolichol + NADP(+) = a di-trans,poly-cis-dolichal + NADPH + H(+)</text>
        <dbReference type="Rhea" id="RHEA:80731"/>
        <dbReference type="Rhea" id="RHEA-COMP:19495"/>
        <dbReference type="Rhea" id="RHEA-COMP:19537"/>
        <dbReference type="ChEBI" id="CHEBI:15378"/>
        <dbReference type="ChEBI" id="CHEBI:16091"/>
        <dbReference type="ChEBI" id="CHEBI:57783"/>
        <dbReference type="ChEBI" id="CHEBI:58349"/>
        <dbReference type="ChEBI" id="CHEBI:231637"/>
        <dbReference type="EC" id="1.1.1.441"/>
    </reaction>
    <physiologicalReaction direction="right-to-left" evidence="15">
        <dbReference type="Rhea" id="RHEA:80733"/>
    </physiologicalReaction>
</comment>
<keyword evidence="5" id="KW-0964">Secreted</keyword>
<dbReference type="Proteomes" id="UP000527355">
    <property type="component" value="Unassembled WGS sequence"/>
</dbReference>
<dbReference type="AlphaFoldDB" id="A0A7J7QVJ3"/>
<evidence type="ECO:0000256" key="11">
    <source>
        <dbReference type="ARBA" id="ARBA00074632"/>
    </source>
</evidence>
<proteinExistence type="inferred from homology"/>
<evidence type="ECO:0000256" key="14">
    <source>
        <dbReference type="ARBA" id="ARBA00093201"/>
    </source>
</evidence>
<comment type="catalytic activity">
    <reaction evidence="14">
        <text>a di-trans,poly-cis-polyprenol + NAD(+) = a di-trans,poly-cis-polyprenal + NADH + H(+)</text>
        <dbReference type="Rhea" id="RHEA:80719"/>
        <dbReference type="Rhea" id="RHEA-COMP:19496"/>
        <dbReference type="Rhea" id="RHEA-COMP:19536"/>
        <dbReference type="ChEBI" id="CHEBI:15378"/>
        <dbReference type="ChEBI" id="CHEBI:57540"/>
        <dbReference type="ChEBI" id="CHEBI:57945"/>
        <dbReference type="ChEBI" id="CHEBI:67132"/>
        <dbReference type="ChEBI" id="CHEBI:231623"/>
        <dbReference type="EC" id="1.1.1.441"/>
    </reaction>
    <physiologicalReaction direction="left-to-right" evidence="14">
        <dbReference type="Rhea" id="RHEA:80720"/>
    </physiologicalReaction>
</comment>
<evidence type="ECO:0000256" key="12">
    <source>
        <dbReference type="ARBA" id="ARBA00082366"/>
    </source>
</evidence>
<evidence type="ECO:0000256" key="3">
    <source>
        <dbReference type="ARBA" id="ARBA00004922"/>
    </source>
</evidence>
<evidence type="ECO:0000256" key="6">
    <source>
        <dbReference type="ARBA" id="ARBA00022677"/>
    </source>
</evidence>
<name>A0A7J7QVJ3_MYOMY</name>
<keyword evidence="8" id="KW-0560">Oxidoreductase</keyword>
<evidence type="ECO:0000256" key="8">
    <source>
        <dbReference type="ARBA" id="ARBA00023002"/>
    </source>
</evidence>
<evidence type="ECO:0000256" key="17">
    <source>
        <dbReference type="ARBA" id="ARBA00093592"/>
    </source>
</evidence>
<keyword evidence="9" id="KW-0520">NAD</keyword>
<evidence type="ECO:0000256" key="4">
    <source>
        <dbReference type="ARBA" id="ARBA00006484"/>
    </source>
</evidence>
<dbReference type="CDD" id="cd05327">
    <property type="entry name" value="retinol-DH_like_SDR_c_like"/>
    <property type="match status" value="1"/>
</dbReference>
<reference evidence="18 19" key="1">
    <citation type="journal article" date="2020" name="Nature">
        <title>Six reference-quality genomes reveal evolution of bat adaptations.</title>
        <authorList>
            <person name="Jebb D."/>
            <person name="Huang Z."/>
            <person name="Pippel M."/>
            <person name="Hughes G.M."/>
            <person name="Lavrichenko K."/>
            <person name="Devanna P."/>
            <person name="Winkler S."/>
            <person name="Jermiin L.S."/>
            <person name="Skirmuntt E.C."/>
            <person name="Katzourakis A."/>
            <person name="Burkitt-Gray L."/>
            <person name="Ray D.A."/>
            <person name="Sullivan K.A.M."/>
            <person name="Roscito J.G."/>
            <person name="Kirilenko B.M."/>
            <person name="Davalos L.M."/>
            <person name="Corthals A.P."/>
            <person name="Power M.L."/>
            <person name="Jones G."/>
            <person name="Ransome R.D."/>
            <person name="Dechmann D.K.N."/>
            <person name="Locatelli A.G."/>
            <person name="Puechmaille S.J."/>
            <person name="Fedrigo O."/>
            <person name="Jarvis E.D."/>
            <person name="Hiller M."/>
            <person name="Vernes S.C."/>
            <person name="Myers E.W."/>
            <person name="Teeling E.C."/>
        </authorList>
    </citation>
    <scope>NUCLEOTIDE SEQUENCE [LARGE SCALE GENOMIC DNA]</scope>
    <source>
        <strain evidence="18">MMyoMyo1</strain>
        <tissue evidence="18">Flight muscle</tissue>
    </source>
</reference>